<name>A0ABY0ICH1_9BACT</name>
<organism evidence="1 2">
    <name type="scientific">Halobacteriovorax vibrionivorans</name>
    <dbReference type="NCBI Taxonomy" id="2152716"/>
    <lineage>
        <taxon>Bacteria</taxon>
        <taxon>Pseudomonadati</taxon>
        <taxon>Bdellovibrionota</taxon>
        <taxon>Bacteriovoracia</taxon>
        <taxon>Bacteriovoracales</taxon>
        <taxon>Halobacteriovoraceae</taxon>
        <taxon>Halobacteriovorax</taxon>
    </lineage>
</organism>
<accession>A0ABY0ICH1</accession>
<evidence type="ECO:0000313" key="2">
    <source>
        <dbReference type="Proteomes" id="UP000443582"/>
    </source>
</evidence>
<proteinExistence type="predicted"/>
<evidence type="ECO:0000313" key="1">
    <source>
        <dbReference type="EMBL" id="RZF20653.1"/>
    </source>
</evidence>
<dbReference type="Gene3D" id="1.10.1070.20">
    <property type="match status" value="1"/>
</dbReference>
<evidence type="ECO:0008006" key="3">
    <source>
        <dbReference type="Google" id="ProtNLM"/>
    </source>
</evidence>
<comment type="caution">
    <text evidence="1">The sequence shown here is derived from an EMBL/GenBank/DDBJ whole genome shotgun (WGS) entry which is preliminary data.</text>
</comment>
<keyword evidence="2" id="KW-1185">Reference proteome</keyword>
<protein>
    <recommendedName>
        <fullName evidence="3">HipA-like C-terminal domain-containing protein</fullName>
    </recommendedName>
</protein>
<sequence>MQSLLNKIQHDLQSFEKEKESLGDSALGMYKDPANDKYYFIKKSKKEDIGLIAQGSPQEQQIINDILTEYLISLIGTQIPSLKICKYYIGKHKKMLRIFSESFLESHENLFHGMELFSEAYASDDLESPRHKRYPSIYILSNIKKHLYKFLKSQSLSKKEAYEIYQDFLNMCLWDAVIGNNDRHLQNWGIITSLKSDHYPYFSPIYDTARSFMWNKTDEKLQSNQVEKYCIKSTPHIGFIHGKKCNHFELVEHILDSHPNIINSYIRIIKEFKLIDTNSIISNDPLLSTSICTKRIKIIKEILEYRIQTLDQIVSTKQSHVNIKKYIKKFSTNLRCYLTNQFNRAMANLTTKTN</sequence>
<dbReference type="EMBL" id="QDKL01000003">
    <property type="protein sequence ID" value="RZF20653.1"/>
    <property type="molecule type" value="Genomic_DNA"/>
</dbReference>
<dbReference type="RefSeq" id="WP_115362690.1">
    <property type="nucleotide sequence ID" value="NZ_QDKL01000003.1"/>
</dbReference>
<reference evidence="2" key="1">
    <citation type="journal article" date="2019" name="Int. J. Syst. Evol. Microbiol.">
        <title>Halobacteriovorax valvorus sp. nov., a novel prokaryotic predator isolated from coastal seawater of China.</title>
        <authorList>
            <person name="Chen M.-X."/>
        </authorList>
    </citation>
    <scope>NUCLEOTIDE SEQUENCE [LARGE SCALE GENOMIC DNA]</scope>
    <source>
        <strain evidence="2">BL9</strain>
    </source>
</reference>
<dbReference type="Proteomes" id="UP000443582">
    <property type="component" value="Unassembled WGS sequence"/>
</dbReference>
<gene>
    <name evidence="1" type="ORF">DAY19_11755</name>
</gene>